<evidence type="ECO:0000256" key="2">
    <source>
        <dbReference type="ARBA" id="ARBA00011073"/>
    </source>
</evidence>
<reference evidence="14" key="1">
    <citation type="submission" date="2017-08" db="EMBL/GenBank/DDBJ databases">
        <authorList>
            <person name="Minaev M."/>
            <person name="Kurbakov K.A."/>
            <person name="Solodovnikova G.I."/>
            <person name="Kuznetsova O.A."/>
            <person name="Lisitsyn A.B."/>
        </authorList>
    </citation>
    <scope>NUCLEOTIDE SEQUENCE</scope>
    <source>
        <strain evidence="14">80</strain>
    </source>
</reference>
<evidence type="ECO:0000256" key="12">
    <source>
        <dbReference type="SAM" id="MobiDB-lite"/>
    </source>
</evidence>
<dbReference type="FunFam" id="3.40.50.200:FF:000022">
    <property type="entry name" value="Extracellular protease"/>
    <property type="match status" value="1"/>
</dbReference>
<feature type="active site" description="Charge relay system" evidence="9">
    <location>
        <position position="282"/>
    </location>
</feature>
<feature type="compositionally biased region" description="Low complexity" evidence="12">
    <location>
        <begin position="35"/>
        <end position="49"/>
    </location>
</feature>
<dbReference type="PROSITE" id="PS51892">
    <property type="entry name" value="SUBTILASE"/>
    <property type="match status" value="1"/>
</dbReference>
<dbReference type="KEGG" id="kvr:CIB50_0001878"/>
<dbReference type="PRINTS" id="PR00723">
    <property type="entry name" value="SUBTILISIN"/>
</dbReference>
<dbReference type="InterPro" id="IPR023828">
    <property type="entry name" value="Peptidase_S8_Ser-AS"/>
</dbReference>
<evidence type="ECO:0000313" key="14">
    <source>
        <dbReference type="EMBL" id="QMS57153.1"/>
    </source>
</evidence>
<dbReference type="CDD" id="cd07496">
    <property type="entry name" value="Peptidases_S8_13"/>
    <property type="match status" value="1"/>
</dbReference>
<dbReference type="RefSeq" id="WP_258924112.1">
    <property type="nucleotide sequence ID" value="NZ_CP059343.1"/>
</dbReference>
<feature type="coiled-coil region" evidence="11">
    <location>
        <begin position="139"/>
        <end position="166"/>
    </location>
</feature>
<protein>
    <submittedName>
        <fullName evidence="14">Extracellular basic protease</fullName>
        <ecNumber evidence="14">3.4.21.-</ecNumber>
    </submittedName>
</protein>
<dbReference type="PROSITE" id="PS00138">
    <property type="entry name" value="SUBTILASE_SER"/>
    <property type="match status" value="1"/>
</dbReference>
<dbReference type="GO" id="GO:0006508">
    <property type="term" value="P:proteolysis"/>
    <property type="evidence" value="ECO:0007669"/>
    <property type="project" value="UniProtKB-KW"/>
</dbReference>
<evidence type="ECO:0000256" key="10">
    <source>
        <dbReference type="RuleBase" id="RU003355"/>
    </source>
</evidence>
<evidence type="ECO:0000256" key="4">
    <source>
        <dbReference type="ARBA" id="ARBA00022670"/>
    </source>
</evidence>
<dbReference type="InterPro" id="IPR023827">
    <property type="entry name" value="Peptidase_S8_Asp-AS"/>
</dbReference>
<dbReference type="InterPro" id="IPR000209">
    <property type="entry name" value="Peptidase_S8/S53_dom"/>
</dbReference>
<dbReference type="InterPro" id="IPR050131">
    <property type="entry name" value="Peptidase_S8_subtilisin-like"/>
</dbReference>
<accession>A0A7D7L059</accession>
<evidence type="ECO:0000259" key="13">
    <source>
        <dbReference type="Pfam" id="PF00082"/>
    </source>
</evidence>
<dbReference type="PROSITE" id="PS00137">
    <property type="entry name" value="SUBTILASE_HIS"/>
    <property type="match status" value="1"/>
</dbReference>
<reference evidence="14" key="2">
    <citation type="submission" date="2020-07" db="EMBL/GenBank/DDBJ databases">
        <title>Genome of starter culture bacteria Kocuria salsicia reveals its technological properties and safety for usage in meat industry.</title>
        <authorList>
            <person name="Michael M."/>
            <person name="Konstantin K."/>
            <person name="Evgenii K."/>
            <person name="Galina S."/>
            <person name="Oksana K."/>
            <person name="Andrei L."/>
        </authorList>
    </citation>
    <scope>NUCLEOTIDE SEQUENCE [LARGE SCALE GENOMIC DNA]</scope>
    <source>
        <strain evidence="14">80</strain>
    </source>
</reference>
<name>A0A7D7L059_KOCVA</name>
<dbReference type="PROSITE" id="PS00136">
    <property type="entry name" value="SUBTILASE_ASP"/>
    <property type="match status" value="1"/>
</dbReference>
<gene>
    <name evidence="14" type="primary">bprV_2</name>
    <name evidence="14" type="ORF">CIB50_0001878</name>
</gene>
<evidence type="ECO:0000256" key="5">
    <source>
        <dbReference type="ARBA" id="ARBA00022729"/>
    </source>
</evidence>
<dbReference type="InterPro" id="IPR015500">
    <property type="entry name" value="Peptidase_S8_subtilisin-rel"/>
</dbReference>
<feature type="compositionally biased region" description="Basic and acidic residues" evidence="12">
    <location>
        <begin position="22"/>
        <end position="34"/>
    </location>
</feature>
<dbReference type="GO" id="GO:0004252">
    <property type="term" value="F:serine-type endopeptidase activity"/>
    <property type="evidence" value="ECO:0007669"/>
    <property type="project" value="UniProtKB-UniRule"/>
</dbReference>
<evidence type="ECO:0000256" key="8">
    <source>
        <dbReference type="ARBA" id="ARBA00023145"/>
    </source>
</evidence>
<feature type="region of interest" description="Disordered" evidence="12">
    <location>
        <begin position="74"/>
        <end position="97"/>
    </location>
</feature>
<evidence type="ECO:0000256" key="3">
    <source>
        <dbReference type="ARBA" id="ARBA00022525"/>
    </source>
</evidence>
<dbReference type="PANTHER" id="PTHR43806">
    <property type="entry name" value="PEPTIDASE S8"/>
    <property type="match status" value="1"/>
</dbReference>
<dbReference type="Pfam" id="PF00082">
    <property type="entry name" value="Peptidase_S8"/>
    <property type="match status" value="1"/>
</dbReference>
<dbReference type="EMBL" id="CP059343">
    <property type="protein sequence ID" value="QMS57153.1"/>
    <property type="molecule type" value="Genomic_DNA"/>
</dbReference>
<feature type="active site" description="Charge relay system" evidence="9">
    <location>
        <position position="459"/>
    </location>
</feature>
<dbReference type="Gene3D" id="3.40.50.200">
    <property type="entry name" value="Peptidase S8/S53 domain"/>
    <property type="match status" value="1"/>
</dbReference>
<feature type="region of interest" description="Disordered" evidence="12">
    <location>
        <begin position="15"/>
        <end position="49"/>
    </location>
</feature>
<keyword evidence="11" id="KW-0175">Coiled coil</keyword>
<proteinExistence type="inferred from homology"/>
<dbReference type="SUPFAM" id="SSF52743">
    <property type="entry name" value="Subtilisin-like"/>
    <property type="match status" value="1"/>
</dbReference>
<dbReference type="Pfam" id="PF08310">
    <property type="entry name" value="LGFP"/>
    <property type="match status" value="2"/>
</dbReference>
<dbReference type="InterPro" id="IPR022398">
    <property type="entry name" value="Peptidase_S8_His-AS"/>
</dbReference>
<keyword evidence="3" id="KW-0964">Secreted</keyword>
<sequence length="690" mass="70978">MKTLFSRCCTMPAARHSSRRAGLADDSSRGDHDAAATAGAPAAAASSSLSSVLRRSVLPIAVTAALAFSAQPAVAAPESGPDSPASTVPNDPPTESDRVIVKFHDPAAAETTKEKVVEEAAENALSETKAPEVSEKVKSTAAQADVLELDRELDEAEQKKLVAEIQADPAVEYAEADRLASSSWMPNDVYTPYQWTLLPAQGGVNFPGAWDVSRGNGQTIAVLDTGITSHPELNSKVLPGRDFINDTALSRDGDLRDANPQDQGDWSAAGECSAAARPSSWHGTHVAGLAAGVTNNGAGISGAAPGAKILPVRVLGKCTNGWVSDIADAVTWSAGAAVAKQPANKNPASVINMSLNYPGECGATMQNAINSAVNRRVPVVVAAGNSAVNAGGTAPANCANTIVVGASDNAGNTASYSNTGAVVDVLAPGGTAQFPMLSTVNGGTTTPGAATYGNLYGTSMATPLVSGTVAMMKQRDPAITPARVEQILKSTASGRLGSLNLNPSAAVRTVASTGQAQASYTATGGIGAKWRSTGGAAKWGNPVTNEANAANGGRYQEFVKNGRKITIYWSSATGANIVENATLIGKKFIAAGRERGYGFPASGEARVNGGSYQLYRNGSSVTKTLWSASSGAHAVKETGAIGGAWKRAGLERGWGWPTTDEYTSNGEVRQQFSHGVTAHWTSKRGVWTTR</sequence>
<keyword evidence="8" id="KW-0865">Zymogen</keyword>
<dbReference type="GO" id="GO:0005576">
    <property type="term" value="C:extracellular region"/>
    <property type="evidence" value="ECO:0007669"/>
    <property type="project" value="UniProtKB-SubCell"/>
</dbReference>
<comment type="similarity">
    <text evidence="2 9 10">Belongs to the peptidase S8 family.</text>
</comment>
<evidence type="ECO:0000256" key="7">
    <source>
        <dbReference type="ARBA" id="ARBA00022825"/>
    </source>
</evidence>
<keyword evidence="5" id="KW-0732">Signal</keyword>
<dbReference type="EC" id="3.4.21.-" evidence="14"/>
<evidence type="ECO:0000256" key="1">
    <source>
        <dbReference type="ARBA" id="ARBA00004613"/>
    </source>
</evidence>
<keyword evidence="15" id="KW-1185">Reference proteome</keyword>
<organism evidence="14 15">
    <name type="scientific">Kocuria varians</name>
    <name type="common">Micrococcus varians</name>
    <dbReference type="NCBI Taxonomy" id="1272"/>
    <lineage>
        <taxon>Bacteria</taxon>
        <taxon>Bacillati</taxon>
        <taxon>Actinomycetota</taxon>
        <taxon>Actinomycetes</taxon>
        <taxon>Micrococcales</taxon>
        <taxon>Micrococcaceae</taxon>
        <taxon>Kocuria</taxon>
    </lineage>
</organism>
<evidence type="ECO:0000256" key="11">
    <source>
        <dbReference type="SAM" id="Coils"/>
    </source>
</evidence>
<dbReference type="InterPro" id="IPR034176">
    <property type="entry name" value="Peptidases_S8_13"/>
</dbReference>
<evidence type="ECO:0000256" key="9">
    <source>
        <dbReference type="PROSITE-ProRule" id="PRU01240"/>
    </source>
</evidence>
<keyword evidence="4 9" id="KW-0645">Protease</keyword>
<evidence type="ECO:0000313" key="15">
    <source>
        <dbReference type="Proteomes" id="UP000216825"/>
    </source>
</evidence>
<dbReference type="AlphaFoldDB" id="A0A7D7L059"/>
<feature type="domain" description="Peptidase S8/S53" evidence="13">
    <location>
        <begin position="215"/>
        <end position="497"/>
    </location>
</feature>
<keyword evidence="6 9" id="KW-0378">Hydrolase</keyword>
<comment type="subcellular location">
    <subcellularLocation>
        <location evidence="1">Secreted</location>
    </subcellularLocation>
</comment>
<dbReference type="Proteomes" id="UP000216825">
    <property type="component" value="Chromosome"/>
</dbReference>
<dbReference type="PANTHER" id="PTHR43806:SF11">
    <property type="entry name" value="CEREVISIN-RELATED"/>
    <property type="match status" value="1"/>
</dbReference>
<dbReference type="InterPro" id="IPR013207">
    <property type="entry name" value="LGFP"/>
</dbReference>
<dbReference type="InterPro" id="IPR036852">
    <property type="entry name" value="Peptidase_S8/S53_dom_sf"/>
</dbReference>
<feature type="active site" description="Charge relay system" evidence="9">
    <location>
        <position position="224"/>
    </location>
</feature>
<evidence type="ECO:0000256" key="6">
    <source>
        <dbReference type="ARBA" id="ARBA00022801"/>
    </source>
</evidence>
<keyword evidence="7 9" id="KW-0720">Serine protease</keyword>